<proteinExistence type="predicted"/>
<dbReference type="Proteomes" id="UP001501196">
    <property type="component" value="Unassembled WGS sequence"/>
</dbReference>
<accession>A0ABP5GJX7</accession>
<dbReference type="PANTHER" id="PTHR43124:SF3">
    <property type="entry name" value="CHLORAMPHENICOL EFFLUX PUMP RV0191"/>
    <property type="match status" value="1"/>
</dbReference>
<dbReference type="Pfam" id="PF07690">
    <property type="entry name" value="MFS_1"/>
    <property type="match status" value="1"/>
</dbReference>
<feature type="transmembrane region" description="Helical" evidence="6">
    <location>
        <begin position="286"/>
        <end position="309"/>
    </location>
</feature>
<keyword evidence="9" id="KW-1185">Reference proteome</keyword>
<dbReference type="PROSITE" id="PS50850">
    <property type="entry name" value="MFS"/>
    <property type="match status" value="1"/>
</dbReference>
<dbReference type="InterPro" id="IPR011701">
    <property type="entry name" value="MFS"/>
</dbReference>
<gene>
    <name evidence="8" type="ORF">GCM10009819_36910</name>
</gene>
<feature type="transmembrane region" description="Helical" evidence="6">
    <location>
        <begin position="199"/>
        <end position="221"/>
    </location>
</feature>
<keyword evidence="2" id="KW-1003">Cell membrane</keyword>
<dbReference type="EMBL" id="BAAAPW010000008">
    <property type="protein sequence ID" value="GAA2045908.1"/>
    <property type="molecule type" value="Genomic_DNA"/>
</dbReference>
<keyword evidence="4 6" id="KW-1133">Transmembrane helix</keyword>
<feature type="transmembrane region" description="Helical" evidence="6">
    <location>
        <begin position="260"/>
        <end position="280"/>
    </location>
</feature>
<keyword evidence="5 6" id="KW-0472">Membrane</keyword>
<name>A0ABP5GJX7_9MICO</name>
<reference evidence="9" key="1">
    <citation type="journal article" date="2019" name="Int. J. Syst. Evol. Microbiol.">
        <title>The Global Catalogue of Microorganisms (GCM) 10K type strain sequencing project: providing services to taxonomists for standard genome sequencing and annotation.</title>
        <authorList>
            <consortium name="The Broad Institute Genomics Platform"/>
            <consortium name="The Broad Institute Genome Sequencing Center for Infectious Disease"/>
            <person name="Wu L."/>
            <person name="Ma J."/>
        </authorList>
    </citation>
    <scope>NUCLEOTIDE SEQUENCE [LARGE SCALE GENOMIC DNA]</scope>
    <source>
        <strain evidence="9">JCM 15672</strain>
    </source>
</reference>
<comment type="caution">
    <text evidence="8">The sequence shown here is derived from an EMBL/GenBank/DDBJ whole genome shotgun (WGS) entry which is preliminary data.</text>
</comment>
<dbReference type="InterPro" id="IPR036259">
    <property type="entry name" value="MFS_trans_sf"/>
</dbReference>
<evidence type="ECO:0000256" key="2">
    <source>
        <dbReference type="ARBA" id="ARBA00022475"/>
    </source>
</evidence>
<feature type="transmembrane region" description="Helical" evidence="6">
    <location>
        <begin position="233"/>
        <end position="253"/>
    </location>
</feature>
<feature type="transmembrane region" description="Helical" evidence="6">
    <location>
        <begin position="33"/>
        <end position="56"/>
    </location>
</feature>
<dbReference type="SUPFAM" id="SSF103473">
    <property type="entry name" value="MFS general substrate transporter"/>
    <property type="match status" value="1"/>
</dbReference>
<organism evidence="8 9">
    <name type="scientific">Agromyces tropicus</name>
    <dbReference type="NCBI Taxonomy" id="555371"/>
    <lineage>
        <taxon>Bacteria</taxon>
        <taxon>Bacillati</taxon>
        <taxon>Actinomycetota</taxon>
        <taxon>Actinomycetes</taxon>
        <taxon>Micrococcales</taxon>
        <taxon>Microbacteriaceae</taxon>
        <taxon>Agromyces</taxon>
    </lineage>
</organism>
<feature type="transmembrane region" description="Helical" evidence="6">
    <location>
        <begin position="68"/>
        <end position="87"/>
    </location>
</feature>
<dbReference type="Gene3D" id="1.20.1250.20">
    <property type="entry name" value="MFS general substrate transporter like domains"/>
    <property type="match status" value="1"/>
</dbReference>
<evidence type="ECO:0000256" key="1">
    <source>
        <dbReference type="ARBA" id="ARBA00004651"/>
    </source>
</evidence>
<sequence length="380" mass="37897">MVLPLLLAASFLTFTDRAELPPLFTTVADEFAVDAAVVTVAMTAYVAAYAVGQLGWGIAALRVGRVRLLVIALAAAAVGQLGTAIAWDPVSLTLARITAGAAFAAIVPAALVWIGDNLDLRSRGAAAANLAVALSLGMTAGTAVAALAGEWGAWRAVPASAALLAAVLAVLLARTGEPVRVGPGLPVLAGFRVVLGDPWVVAVLLLTAVEGALLVGVFSYLPVAAEHGGAGTLVAGLVTALYGVAVIGSSLVLRLVLHRVVPAAVLGIAGAAIVAGYSLLALRTDAVAVAIAAALLGLAWAAGHVQLQVWMTDAVARSRPIGAAVFALALFGGGAIGAWLGGFAVAGLRFGLLFGVSALGGAAFALAAAMSRSRYREREG</sequence>
<evidence type="ECO:0000256" key="3">
    <source>
        <dbReference type="ARBA" id="ARBA00022692"/>
    </source>
</evidence>
<feature type="transmembrane region" description="Helical" evidence="6">
    <location>
        <begin position="93"/>
        <end position="114"/>
    </location>
</feature>
<feature type="transmembrane region" description="Helical" evidence="6">
    <location>
        <begin position="153"/>
        <end position="173"/>
    </location>
</feature>
<feature type="transmembrane region" description="Helical" evidence="6">
    <location>
        <begin position="321"/>
        <end position="344"/>
    </location>
</feature>
<feature type="domain" description="Major facilitator superfamily (MFS) profile" evidence="7">
    <location>
        <begin position="2"/>
        <end position="376"/>
    </location>
</feature>
<feature type="transmembrane region" description="Helical" evidence="6">
    <location>
        <begin position="126"/>
        <end position="147"/>
    </location>
</feature>
<evidence type="ECO:0000256" key="4">
    <source>
        <dbReference type="ARBA" id="ARBA00022989"/>
    </source>
</evidence>
<evidence type="ECO:0000313" key="8">
    <source>
        <dbReference type="EMBL" id="GAA2045908.1"/>
    </source>
</evidence>
<evidence type="ECO:0000256" key="6">
    <source>
        <dbReference type="SAM" id="Phobius"/>
    </source>
</evidence>
<feature type="transmembrane region" description="Helical" evidence="6">
    <location>
        <begin position="350"/>
        <end position="370"/>
    </location>
</feature>
<evidence type="ECO:0000256" key="5">
    <source>
        <dbReference type="ARBA" id="ARBA00023136"/>
    </source>
</evidence>
<dbReference type="InterPro" id="IPR050189">
    <property type="entry name" value="MFS_Efflux_Transporters"/>
</dbReference>
<keyword evidence="3 6" id="KW-0812">Transmembrane</keyword>
<evidence type="ECO:0000259" key="7">
    <source>
        <dbReference type="PROSITE" id="PS50850"/>
    </source>
</evidence>
<evidence type="ECO:0000313" key="9">
    <source>
        <dbReference type="Proteomes" id="UP001501196"/>
    </source>
</evidence>
<dbReference type="InterPro" id="IPR020846">
    <property type="entry name" value="MFS_dom"/>
</dbReference>
<protein>
    <submittedName>
        <fullName evidence="8">MFS transporter</fullName>
    </submittedName>
</protein>
<comment type="subcellular location">
    <subcellularLocation>
        <location evidence="1">Cell membrane</location>
        <topology evidence="1">Multi-pass membrane protein</topology>
    </subcellularLocation>
</comment>
<dbReference type="PANTHER" id="PTHR43124">
    <property type="entry name" value="PURINE EFFLUX PUMP PBUE"/>
    <property type="match status" value="1"/>
</dbReference>